<keyword evidence="3 5" id="KW-1133">Transmembrane helix</keyword>
<feature type="transmembrane region" description="Helical" evidence="5">
    <location>
        <begin position="49"/>
        <end position="71"/>
    </location>
</feature>
<dbReference type="Gene3D" id="1.20.1070.10">
    <property type="entry name" value="Rhodopsin 7-helix transmembrane proteins"/>
    <property type="match status" value="1"/>
</dbReference>
<sequence>MNGTIISEEPQWSRHLKFYIFTSIQLPSVCVAVYILYRFYYSTKIHSRLHYHSLLTLLTIAFLELITELPLTLQFLYSGRVRPASSWFCLVWIWYNCSLHSMNLFLMAWTSIERHILIFHSHLLQSSQQKFQRHYLPIIFSLFYIPLFYFICIFVYSCENTFDYTIILCGSICYNNLPWLAAFDWIAHICVPSSIIPVASIILLIRVVIQRKKMARTLNWKTIRKLTLQLMFISSLYSIFWVSYALVIVIRLYFIPTFLTVIINYYFFYSPYFVQLFMPFLCLICLPELWRQKLRVVPLI</sequence>
<feature type="transmembrane region" description="Helical" evidence="5">
    <location>
        <begin position="91"/>
        <end position="112"/>
    </location>
</feature>
<evidence type="ECO:0000313" key="7">
    <source>
        <dbReference type="EMBL" id="CAF1197431.1"/>
    </source>
</evidence>
<keyword evidence="4 5" id="KW-0472">Membrane</keyword>
<dbReference type="AlphaFoldDB" id="A0A815CB84"/>
<dbReference type="Proteomes" id="UP000663852">
    <property type="component" value="Unassembled WGS sequence"/>
</dbReference>
<evidence type="ECO:0000256" key="1">
    <source>
        <dbReference type="ARBA" id="ARBA00004370"/>
    </source>
</evidence>
<dbReference type="PROSITE" id="PS50262">
    <property type="entry name" value="G_PROTEIN_RECEP_F1_2"/>
    <property type="match status" value="1"/>
</dbReference>
<dbReference type="InterPro" id="IPR017452">
    <property type="entry name" value="GPCR_Rhodpsn_7TM"/>
</dbReference>
<reference evidence="8" key="1">
    <citation type="submission" date="2021-02" db="EMBL/GenBank/DDBJ databases">
        <authorList>
            <person name="Nowell W R."/>
        </authorList>
    </citation>
    <scope>NUCLEOTIDE SEQUENCE</scope>
</reference>
<dbReference type="OrthoDB" id="10019642at2759"/>
<feature type="domain" description="G-protein coupled receptors family 1 profile" evidence="6">
    <location>
        <begin position="31"/>
        <end position="282"/>
    </location>
</feature>
<keyword evidence="9" id="KW-1185">Reference proteome</keyword>
<evidence type="ECO:0000313" key="8">
    <source>
        <dbReference type="EMBL" id="CAF1281695.1"/>
    </source>
</evidence>
<evidence type="ECO:0000256" key="2">
    <source>
        <dbReference type="ARBA" id="ARBA00022692"/>
    </source>
</evidence>
<comment type="caution">
    <text evidence="8">The sequence shown here is derived from an EMBL/GenBank/DDBJ whole genome shotgun (WGS) entry which is preliminary data.</text>
</comment>
<evidence type="ECO:0000256" key="3">
    <source>
        <dbReference type="ARBA" id="ARBA00022989"/>
    </source>
</evidence>
<proteinExistence type="predicted"/>
<feature type="transmembrane region" description="Helical" evidence="5">
    <location>
        <begin position="185"/>
        <end position="209"/>
    </location>
</feature>
<dbReference type="SUPFAM" id="SSF81321">
    <property type="entry name" value="Family A G protein-coupled receptor-like"/>
    <property type="match status" value="1"/>
</dbReference>
<evidence type="ECO:0000256" key="5">
    <source>
        <dbReference type="SAM" id="Phobius"/>
    </source>
</evidence>
<dbReference type="GO" id="GO:0016020">
    <property type="term" value="C:membrane"/>
    <property type="evidence" value="ECO:0007669"/>
    <property type="project" value="UniProtKB-SubCell"/>
</dbReference>
<gene>
    <name evidence="7" type="ORF">EDS130_LOCUS25166</name>
    <name evidence="8" type="ORF">XAT740_LOCUS27853</name>
</gene>
<feature type="transmembrane region" description="Helical" evidence="5">
    <location>
        <begin position="266"/>
        <end position="286"/>
    </location>
</feature>
<dbReference type="PROSITE" id="PS00237">
    <property type="entry name" value="G_PROTEIN_RECEP_F1_1"/>
    <property type="match status" value="1"/>
</dbReference>
<accession>A0A815CB84</accession>
<evidence type="ECO:0000313" key="9">
    <source>
        <dbReference type="Proteomes" id="UP000663828"/>
    </source>
</evidence>
<evidence type="ECO:0000259" key="6">
    <source>
        <dbReference type="PROSITE" id="PS50262"/>
    </source>
</evidence>
<comment type="subcellular location">
    <subcellularLocation>
        <location evidence="1">Membrane</location>
    </subcellularLocation>
</comment>
<evidence type="ECO:0000256" key="4">
    <source>
        <dbReference type="ARBA" id="ARBA00023136"/>
    </source>
</evidence>
<dbReference type="EMBL" id="CAJNOJ010000146">
    <property type="protein sequence ID" value="CAF1197431.1"/>
    <property type="molecule type" value="Genomic_DNA"/>
</dbReference>
<feature type="transmembrane region" description="Helical" evidence="5">
    <location>
        <begin position="133"/>
        <end position="156"/>
    </location>
</feature>
<feature type="transmembrane region" description="Helical" evidence="5">
    <location>
        <begin position="230"/>
        <end position="254"/>
    </location>
</feature>
<dbReference type="InterPro" id="IPR000276">
    <property type="entry name" value="GPCR_Rhodpsn"/>
</dbReference>
<dbReference type="GO" id="GO:0004930">
    <property type="term" value="F:G protein-coupled receptor activity"/>
    <property type="evidence" value="ECO:0007669"/>
    <property type="project" value="InterPro"/>
</dbReference>
<name>A0A815CB84_ADIRI</name>
<protein>
    <recommendedName>
        <fullName evidence="6">G-protein coupled receptors family 1 profile domain-containing protein</fullName>
    </recommendedName>
</protein>
<keyword evidence="2 5" id="KW-0812">Transmembrane</keyword>
<dbReference type="Proteomes" id="UP000663828">
    <property type="component" value="Unassembled WGS sequence"/>
</dbReference>
<organism evidence="8 9">
    <name type="scientific">Adineta ricciae</name>
    <name type="common">Rotifer</name>
    <dbReference type="NCBI Taxonomy" id="249248"/>
    <lineage>
        <taxon>Eukaryota</taxon>
        <taxon>Metazoa</taxon>
        <taxon>Spiralia</taxon>
        <taxon>Gnathifera</taxon>
        <taxon>Rotifera</taxon>
        <taxon>Eurotatoria</taxon>
        <taxon>Bdelloidea</taxon>
        <taxon>Adinetida</taxon>
        <taxon>Adinetidae</taxon>
        <taxon>Adineta</taxon>
    </lineage>
</organism>
<dbReference type="EMBL" id="CAJNOR010002348">
    <property type="protein sequence ID" value="CAF1281695.1"/>
    <property type="molecule type" value="Genomic_DNA"/>
</dbReference>
<feature type="transmembrane region" description="Helical" evidence="5">
    <location>
        <begin position="18"/>
        <end position="37"/>
    </location>
</feature>